<dbReference type="PANTHER" id="PTHR30540">
    <property type="entry name" value="OSMOTIC STRESS POTASSIUM TRANSPORTER"/>
    <property type="match status" value="1"/>
</dbReference>
<dbReference type="PANTHER" id="PTHR30540:SF79">
    <property type="entry name" value="LOW AFFINITY POTASSIUM TRANSPORT SYSTEM PROTEIN KUP"/>
    <property type="match status" value="1"/>
</dbReference>
<feature type="transmembrane region" description="Helical" evidence="12">
    <location>
        <begin position="134"/>
        <end position="155"/>
    </location>
</feature>
<gene>
    <name evidence="12" type="primary">kup</name>
    <name evidence="15" type="ORF">SAMN04488038_12112</name>
</gene>
<dbReference type="InterPro" id="IPR023051">
    <property type="entry name" value="Kup"/>
</dbReference>
<feature type="transmembrane region" description="Helical" evidence="12">
    <location>
        <begin position="392"/>
        <end position="415"/>
    </location>
</feature>
<keyword evidence="11 12" id="KW-0472">Membrane</keyword>
<comment type="function">
    <text evidence="12">Transport of potassium into the cell. Likely operates as a K(+):H(+) symporter.</text>
</comment>
<dbReference type="STRING" id="489703.SAMN04488038_12112"/>
<dbReference type="GO" id="GO:0015293">
    <property type="term" value="F:symporter activity"/>
    <property type="evidence" value="ECO:0007669"/>
    <property type="project" value="UniProtKB-UniRule"/>
</dbReference>
<dbReference type="InterPro" id="IPR003855">
    <property type="entry name" value="K+_transporter"/>
</dbReference>
<comment type="catalytic activity">
    <reaction evidence="12">
        <text>K(+)(in) + H(+)(in) = K(+)(out) + H(+)(out)</text>
        <dbReference type="Rhea" id="RHEA:28490"/>
        <dbReference type="ChEBI" id="CHEBI:15378"/>
        <dbReference type="ChEBI" id="CHEBI:29103"/>
    </reaction>
</comment>
<comment type="subcellular location">
    <subcellularLocation>
        <location evidence="12">Cell membrane</location>
        <topology evidence="12">Multi-pass membrane protein</topology>
    </subcellularLocation>
    <subcellularLocation>
        <location evidence="1">Membrane</location>
        <topology evidence="1">Multi-pass membrane protein</topology>
    </subcellularLocation>
</comment>
<feature type="transmembrane region" description="Helical" evidence="12">
    <location>
        <begin position="208"/>
        <end position="232"/>
    </location>
</feature>
<keyword evidence="3 12" id="KW-0813">Transport</keyword>
<evidence type="ECO:0000256" key="6">
    <source>
        <dbReference type="ARBA" id="ARBA00022692"/>
    </source>
</evidence>
<name>A0A1H9MD89_9GAMM</name>
<feature type="domain" description="K+ potassium transporter C-terminal" evidence="14">
    <location>
        <begin position="476"/>
        <end position="622"/>
    </location>
</feature>
<keyword evidence="4 12" id="KW-1003">Cell membrane</keyword>
<dbReference type="AlphaFoldDB" id="A0A1H9MD89"/>
<evidence type="ECO:0000259" key="14">
    <source>
        <dbReference type="Pfam" id="PF22776"/>
    </source>
</evidence>
<dbReference type="InterPro" id="IPR053952">
    <property type="entry name" value="K_trans_C"/>
</dbReference>
<dbReference type="EMBL" id="FOFS01000021">
    <property type="protein sequence ID" value="SER21417.1"/>
    <property type="molecule type" value="Genomic_DNA"/>
</dbReference>
<feature type="transmembrane region" description="Helical" evidence="12">
    <location>
        <begin position="244"/>
        <end position="266"/>
    </location>
</feature>
<evidence type="ECO:0000256" key="11">
    <source>
        <dbReference type="ARBA" id="ARBA00023136"/>
    </source>
</evidence>
<comment type="similarity">
    <text evidence="2 12">Belongs to the HAK/KUP transporter (TC 2.A.72) family.</text>
</comment>
<dbReference type="GO" id="GO:0005886">
    <property type="term" value="C:plasma membrane"/>
    <property type="evidence" value="ECO:0007669"/>
    <property type="project" value="UniProtKB-SubCell"/>
</dbReference>
<keyword evidence="16" id="KW-1185">Reference proteome</keyword>
<feature type="transmembrane region" description="Helical" evidence="12">
    <location>
        <begin position="286"/>
        <end position="315"/>
    </location>
</feature>
<keyword evidence="7 12" id="KW-0769">Symport</keyword>
<feature type="transmembrane region" description="Helical" evidence="12">
    <location>
        <begin position="52"/>
        <end position="70"/>
    </location>
</feature>
<evidence type="ECO:0000256" key="3">
    <source>
        <dbReference type="ARBA" id="ARBA00022448"/>
    </source>
</evidence>
<dbReference type="InterPro" id="IPR053951">
    <property type="entry name" value="K_trans_N"/>
</dbReference>
<evidence type="ECO:0000256" key="9">
    <source>
        <dbReference type="ARBA" id="ARBA00022989"/>
    </source>
</evidence>
<proteinExistence type="inferred from homology"/>
<organism evidence="15 16">
    <name type="scientific">Solimonas aquatica</name>
    <dbReference type="NCBI Taxonomy" id="489703"/>
    <lineage>
        <taxon>Bacteria</taxon>
        <taxon>Pseudomonadati</taxon>
        <taxon>Pseudomonadota</taxon>
        <taxon>Gammaproteobacteria</taxon>
        <taxon>Nevskiales</taxon>
        <taxon>Nevskiaceae</taxon>
        <taxon>Solimonas</taxon>
    </lineage>
</organism>
<evidence type="ECO:0000256" key="8">
    <source>
        <dbReference type="ARBA" id="ARBA00022958"/>
    </source>
</evidence>
<evidence type="ECO:0000256" key="2">
    <source>
        <dbReference type="ARBA" id="ARBA00007019"/>
    </source>
</evidence>
<evidence type="ECO:0000256" key="4">
    <source>
        <dbReference type="ARBA" id="ARBA00022475"/>
    </source>
</evidence>
<feature type="transmembrane region" description="Helical" evidence="12">
    <location>
        <begin position="336"/>
        <end position="356"/>
    </location>
</feature>
<reference evidence="15 16" key="1">
    <citation type="submission" date="2016-10" db="EMBL/GenBank/DDBJ databases">
        <authorList>
            <person name="de Groot N.N."/>
        </authorList>
    </citation>
    <scope>NUCLEOTIDE SEQUENCE [LARGE SCALE GENOMIC DNA]</scope>
    <source>
        <strain evidence="15 16">DSM 25927</strain>
    </source>
</reference>
<evidence type="ECO:0000256" key="12">
    <source>
        <dbReference type="HAMAP-Rule" id="MF_01522"/>
    </source>
</evidence>
<keyword evidence="10 12" id="KW-0406">Ion transport</keyword>
<evidence type="ECO:0000259" key="13">
    <source>
        <dbReference type="Pfam" id="PF02705"/>
    </source>
</evidence>
<evidence type="ECO:0000313" key="16">
    <source>
        <dbReference type="Proteomes" id="UP000199233"/>
    </source>
</evidence>
<feature type="transmembrane region" description="Helical" evidence="12">
    <location>
        <begin position="167"/>
        <end position="188"/>
    </location>
</feature>
<feature type="transmembrane region" description="Helical" evidence="12">
    <location>
        <begin position="96"/>
        <end position="114"/>
    </location>
</feature>
<dbReference type="RefSeq" id="WP_093289626.1">
    <property type="nucleotide sequence ID" value="NZ_FOFS01000021.1"/>
</dbReference>
<dbReference type="Proteomes" id="UP000199233">
    <property type="component" value="Unassembled WGS sequence"/>
</dbReference>
<evidence type="ECO:0000256" key="5">
    <source>
        <dbReference type="ARBA" id="ARBA00022538"/>
    </source>
</evidence>
<feature type="domain" description="K+ potassium transporter integral membrane" evidence="13">
    <location>
        <begin position="10"/>
        <end position="457"/>
    </location>
</feature>
<keyword evidence="8 12" id="KW-0630">Potassium</keyword>
<evidence type="ECO:0000256" key="7">
    <source>
        <dbReference type="ARBA" id="ARBA00022847"/>
    </source>
</evidence>
<protein>
    <recommendedName>
        <fullName evidence="12">Probable potassium transport system protein Kup</fullName>
    </recommendedName>
</protein>
<evidence type="ECO:0000313" key="15">
    <source>
        <dbReference type="EMBL" id="SER21417.1"/>
    </source>
</evidence>
<dbReference type="Pfam" id="PF02705">
    <property type="entry name" value="K_trans"/>
    <property type="match status" value="1"/>
</dbReference>
<evidence type="ECO:0000256" key="10">
    <source>
        <dbReference type="ARBA" id="ARBA00023065"/>
    </source>
</evidence>
<keyword evidence="9 12" id="KW-1133">Transmembrane helix</keyword>
<feature type="transmembrane region" description="Helical" evidence="12">
    <location>
        <begin position="362"/>
        <end position="385"/>
    </location>
</feature>
<dbReference type="OrthoDB" id="9805577at2"/>
<dbReference type="Pfam" id="PF22776">
    <property type="entry name" value="K_trans_C"/>
    <property type="match status" value="1"/>
</dbReference>
<keyword evidence="5 12" id="KW-0633">Potassium transport</keyword>
<evidence type="ECO:0000256" key="1">
    <source>
        <dbReference type="ARBA" id="ARBA00004141"/>
    </source>
</evidence>
<keyword evidence="6 12" id="KW-0812">Transmembrane</keyword>
<accession>A0A1H9MD89</accession>
<dbReference type="GO" id="GO:0015079">
    <property type="term" value="F:potassium ion transmembrane transporter activity"/>
    <property type="evidence" value="ECO:0007669"/>
    <property type="project" value="UniProtKB-UniRule"/>
</dbReference>
<dbReference type="HAMAP" id="MF_01522">
    <property type="entry name" value="Kup"/>
    <property type="match status" value="1"/>
</dbReference>
<feature type="transmembrane region" description="Helical" evidence="12">
    <location>
        <begin position="421"/>
        <end position="441"/>
    </location>
</feature>
<sequence>MNLKRDARLSLAALGIVFGDIGTSPIYALRECFSDSHGLSPSVDNVLGLLSLIVWALILVVSVKYLIFVLRADNHGEGGIAALVALLNPWGAKRGSLRYVLMLMGLFGAALLYGDGTLTPAISVLSAVEGLKHAAPAFEAYVLPITLLILVALFWLQKRGTAGIGALFGPVIVLWFVVLAALGLHGIAQDPRVLMAVNPLFATGFLLHHGHAGFLVLGSVFLAVTGGEALYADMGHFGRRPIRLAWFILVLPALLLNYFGQGALYLHTAGGASDPFYQLAPDWALYPLIGLATLATIIASQAVISGTFSLTHQLIQLGQMPRARVIQTSAHERGQVYMPFVNWTLMLATVALVLGFRSSSALAAAYGIAVATTMVITSVLAFFVARRFGWHLLLAAAVVTPFLLIDSVFFAANLFKVADGGWYPISVAVAMFVIMTTWAHGRRLLLQHWGREARPVAELQQWLSSEETRQSLHRIPGTAVFFTPNGMAPPHMLRHLRRHLVLQQTVVLLTVCYEARPRVPEAERLRLIDVSPELRQMSLHYGFIETPDIPLALRGCAALEPTATNQISYYVGRETVIPSAEVRGMALWREVLFAFLLRNALRATAFFQLPPDAVVELGFLVVI</sequence>